<dbReference type="SUPFAM" id="SSF54106">
    <property type="entry name" value="LysM domain"/>
    <property type="match status" value="1"/>
</dbReference>
<feature type="compositionally biased region" description="Polar residues" evidence="1">
    <location>
        <begin position="301"/>
        <end position="318"/>
    </location>
</feature>
<evidence type="ECO:0000259" key="2">
    <source>
        <dbReference type="PROSITE" id="PS51782"/>
    </source>
</evidence>
<dbReference type="Gene3D" id="3.10.350.10">
    <property type="entry name" value="LysM domain"/>
    <property type="match status" value="1"/>
</dbReference>
<protein>
    <recommendedName>
        <fullName evidence="2">LysM domain-containing protein</fullName>
    </recommendedName>
</protein>
<sequence length="338" mass="37568">MEKRKRSNSDILNSNSNGHFVYEGLGRRGVIEHRVSKLDTLAGIAIKYGVDVADIRKLNGLSTDHQMFALKTLQIPLPGKHPPSPCLSNGYETRGQANHERTPDHHVQHDLFDSFRSLRLKSKPQWKVSPAMNSLQGYYGLKPTGQRPPSEGCEMAVFRKREAQCSEDCPLLKPSRLYKDSQRKTRSLANFLQADNSKEPDNIISSDFRERESESGEWKDKLVRRRQKSEDDSSTSVPEMLLKEDNSNTGGVPSITGKGLALRPAAASRTAVGADTQGCEFNTVQFVVGDPFLSDRISGVRKSSSTPSLEDQDASSPSPIWHGLPKPISRWKNKAALD</sequence>
<reference evidence="3 4" key="1">
    <citation type="submission" date="2024-05" db="EMBL/GenBank/DDBJ databases">
        <title>Haplotype-resolved chromosome-level genome assembly of Huyou (Citrus changshanensis).</title>
        <authorList>
            <person name="Miao C."/>
            <person name="Chen W."/>
            <person name="Wu Y."/>
            <person name="Wang L."/>
            <person name="Zhao S."/>
            <person name="Grierson D."/>
            <person name="Xu C."/>
            <person name="Chen K."/>
        </authorList>
    </citation>
    <scope>NUCLEOTIDE SEQUENCE [LARGE SCALE GENOMIC DNA]</scope>
    <source>
        <strain evidence="3">01-14</strain>
        <tissue evidence="3">Leaf</tissue>
    </source>
</reference>
<dbReference type="PANTHER" id="PTHR20932">
    <property type="entry name" value="LYSM AND PUTATIVE PEPTIDOGLYCAN-BINDING DOMAIN-CONTAINING PROTEIN"/>
    <property type="match status" value="1"/>
</dbReference>
<dbReference type="InterPro" id="IPR018392">
    <property type="entry name" value="LysM"/>
</dbReference>
<gene>
    <name evidence="3" type="ORF">WN944_019782</name>
</gene>
<comment type="caution">
    <text evidence="3">The sequence shown here is derived from an EMBL/GenBank/DDBJ whole genome shotgun (WGS) entry which is preliminary data.</text>
</comment>
<feature type="region of interest" description="Disordered" evidence="1">
    <location>
        <begin position="297"/>
        <end position="338"/>
    </location>
</feature>
<feature type="compositionally biased region" description="Basic residues" evidence="1">
    <location>
        <begin position="329"/>
        <end position="338"/>
    </location>
</feature>
<dbReference type="PANTHER" id="PTHR20932:SF55">
    <property type="entry name" value="LYSM DOMAIN-CONTAINING PROTEIN"/>
    <property type="match status" value="1"/>
</dbReference>
<dbReference type="InterPro" id="IPR045030">
    <property type="entry name" value="LYSM1-4"/>
</dbReference>
<dbReference type="PROSITE" id="PS51782">
    <property type="entry name" value="LYSM"/>
    <property type="match status" value="1"/>
</dbReference>
<keyword evidence="4" id="KW-1185">Reference proteome</keyword>
<name>A0AAP0M0L4_9ROSI</name>
<dbReference type="SMART" id="SM00257">
    <property type="entry name" value="LysM"/>
    <property type="match status" value="1"/>
</dbReference>
<dbReference type="Pfam" id="PF01476">
    <property type="entry name" value="LysM"/>
    <property type="match status" value="1"/>
</dbReference>
<proteinExistence type="predicted"/>
<dbReference type="CDD" id="cd00118">
    <property type="entry name" value="LysM"/>
    <property type="match status" value="1"/>
</dbReference>
<feature type="compositionally biased region" description="Basic and acidic residues" evidence="1">
    <location>
        <begin position="199"/>
        <end position="221"/>
    </location>
</feature>
<dbReference type="Proteomes" id="UP001428341">
    <property type="component" value="Unassembled WGS sequence"/>
</dbReference>
<feature type="domain" description="LysM" evidence="2">
    <location>
        <begin position="31"/>
        <end position="75"/>
    </location>
</feature>
<organism evidence="3 4">
    <name type="scientific">Citrus x changshan-huyou</name>
    <dbReference type="NCBI Taxonomy" id="2935761"/>
    <lineage>
        <taxon>Eukaryota</taxon>
        <taxon>Viridiplantae</taxon>
        <taxon>Streptophyta</taxon>
        <taxon>Embryophyta</taxon>
        <taxon>Tracheophyta</taxon>
        <taxon>Spermatophyta</taxon>
        <taxon>Magnoliopsida</taxon>
        <taxon>eudicotyledons</taxon>
        <taxon>Gunneridae</taxon>
        <taxon>Pentapetalae</taxon>
        <taxon>rosids</taxon>
        <taxon>malvids</taxon>
        <taxon>Sapindales</taxon>
        <taxon>Rutaceae</taxon>
        <taxon>Aurantioideae</taxon>
        <taxon>Citrus</taxon>
    </lineage>
</organism>
<evidence type="ECO:0000313" key="3">
    <source>
        <dbReference type="EMBL" id="KAK9188379.1"/>
    </source>
</evidence>
<dbReference type="InterPro" id="IPR036779">
    <property type="entry name" value="LysM_dom_sf"/>
</dbReference>
<evidence type="ECO:0000313" key="4">
    <source>
        <dbReference type="Proteomes" id="UP001428341"/>
    </source>
</evidence>
<evidence type="ECO:0000256" key="1">
    <source>
        <dbReference type="SAM" id="MobiDB-lite"/>
    </source>
</evidence>
<dbReference type="AlphaFoldDB" id="A0AAP0M0L4"/>
<dbReference type="EMBL" id="JBCGBO010000007">
    <property type="protein sequence ID" value="KAK9188379.1"/>
    <property type="molecule type" value="Genomic_DNA"/>
</dbReference>
<accession>A0AAP0M0L4</accession>
<feature type="region of interest" description="Disordered" evidence="1">
    <location>
        <begin position="199"/>
        <end position="254"/>
    </location>
</feature>